<name>A0A9P0XH33_PIEBR</name>
<keyword evidence="3" id="KW-1185">Reference proteome</keyword>
<gene>
    <name evidence="2" type="ORF">PIBRA_LOCUS12033</name>
</gene>
<reference evidence="2" key="1">
    <citation type="submission" date="2022-05" db="EMBL/GenBank/DDBJ databases">
        <authorList>
            <person name="Okamura Y."/>
        </authorList>
    </citation>
    <scope>NUCLEOTIDE SEQUENCE</scope>
</reference>
<accession>A0A9P0XH33</accession>
<organism evidence="2 3">
    <name type="scientific">Pieris brassicae</name>
    <name type="common">White butterfly</name>
    <name type="synonym">Large white butterfly</name>
    <dbReference type="NCBI Taxonomy" id="7116"/>
    <lineage>
        <taxon>Eukaryota</taxon>
        <taxon>Metazoa</taxon>
        <taxon>Ecdysozoa</taxon>
        <taxon>Arthropoda</taxon>
        <taxon>Hexapoda</taxon>
        <taxon>Insecta</taxon>
        <taxon>Pterygota</taxon>
        <taxon>Neoptera</taxon>
        <taxon>Endopterygota</taxon>
        <taxon>Lepidoptera</taxon>
        <taxon>Glossata</taxon>
        <taxon>Ditrysia</taxon>
        <taxon>Papilionoidea</taxon>
        <taxon>Pieridae</taxon>
        <taxon>Pierinae</taxon>
        <taxon>Pieris</taxon>
    </lineage>
</organism>
<evidence type="ECO:0000313" key="2">
    <source>
        <dbReference type="EMBL" id="CAH4036195.1"/>
    </source>
</evidence>
<sequence length="80" mass="9211">MKVFHQPSNPVQPFPISSKGHGHCTTLRYTLDRERQASARQTRHKLTNPHPPAKRQRLNNSDYAPPFHTVRETSLYPPLA</sequence>
<feature type="region of interest" description="Disordered" evidence="1">
    <location>
        <begin position="1"/>
        <end position="22"/>
    </location>
</feature>
<protein>
    <submittedName>
        <fullName evidence="2">Uncharacterized protein</fullName>
    </submittedName>
</protein>
<dbReference type="AlphaFoldDB" id="A0A9P0XH33"/>
<dbReference type="EMBL" id="CALOZG010000059">
    <property type="protein sequence ID" value="CAH4036195.1"/>
    <property type="molecule type" value="Genomic_DNA"/>
</dbReference>
<feature type="compositionally biased region" description="Basic residues" evidence="1">
    <location>
        <begin position="41"/>
        <end position="57"/>
    </location>
</feature>
<evidence type="ECO:0000313" key="3">
    <source>
        <dbReference type="Proteomes" id="UP001152562"/>
    </source>
</evidence>
<feature type="compositionally biased region" description="Polar residues" evidence="1">
    <location>
        <begin position="1"/>
        <end position="11"/>
    </location>
</feature>
<feature type="region of interest" description="Disordered" evidence="1">
    <location>
        <begin position="34"/>
        <end position="80"/>
    </location>
</feature>
<proteinExistence type="predicted"/>
<comment type="caution">
    <text evidence="2">The sequence shown here is derived from an EMBL/GenBank/DDBJ whole genome shotgun (WGS) entry which is preliminary data.</text>
</comment>
<dbReference type="Proteomes" id="UP001152562">
    <property type="component" value="Unassembled WGS sequence"/>
</dbReference>
<evidence type="ECO:0000256" key="1">
    <source>
        <dbReference type="SAM" id="MobiDB-lite"/>
    </source>
</evidence>